<dbReference type="AlphaFoldDB" id="A0A6A6BHN2"/>
<keyword evidence="1" id="KW-0732">Signal</keyword>
<dbReference type="Proteomes" id="UP000799438">
    <property type="component" value="Unassembled WGS sequence"/>
</dbReference>
<evidence type="ECO:0000256" key="1">
    <source>
        <dbReference type="SAM" id="SignalP"/>
    </source>
</evidence>
<accession>A0A6A6BHN2</accession>
<name>A0A6A6BHN2_9PEZI</name>
<keyword evidence="3" id="KW-1185">Reference proteome</keyword>
<sequence length="78" mass="8801">MGARQGGWLLAAWLDGQAAGYGCCLGGPAPYVESSGPYRTVPPMCIVERTHSWHHHHHKREALWSKNREFISIVPYDR</sequence>
<evidence type="ECO:0000313" key="3">
    <source>
        <dbReference type="Proteomes" id="UP000799438"/>
    </source>
</evidence>
<evidence type="ECO:0008006" key="4">
    <source>
        <dbReference type="Google" id="ProtNLM"/>
    </source>
</evidence>
<organism evidence="2 3">
    <name type="scientific">Aplosporella prunicola CBS 121167</name>
    <dbReference type="NCBI Taxonomy" id="1176127"/>
    <lineage>
        <taxon>Eukaryota</taxon>
        <taxon>Fungi</taxon>
        <taxon>Dikarya</taxon>
        <taxon>Ascomycota</taxon>
        <taxon>Pezizomycotina</taxon>
        <taxon>Dothideomycetes</taxon>
        <taxon>Dothideomycetes incertae sedis</taxon>
        <taxon>Botryosphaeriales</taxon>
        <taxon>Aplosporellaceae</taxon>
        <taxon>Aplosporella</taxon>
    </lineage>
</organism>
<feature type="signal peptide" evidence="1">
    <location>
        <begin position="1"/>
        <end position="18"/>
    </location>
</feature>
<gene>
    <name evidence="2" type="ORF">K452DRAFT_286471</name>
</gene>
<reference evidence="2" key="1">
    <citation type="journal article" date="2020" name="Stud. Mycol.">
        <title>101 Dothideomycetes genomes: a test case for predicting lifestyles and emergence of pathogens.</title>
        <authorList>
            <person name="Haridas S."/>
            <person name="Albert R."/>
            <person name="Binder M."/>
            <person name="Bloem J."/>
            <person name="Labutti K."/>
            <person name="Salamov A."/>
            <person name="Andreopoulos B."/>
            <person name="Baker S."/>
            <person name="Barry K."/>
            <person name="Bills G."/>
            <person name="Bluhm B."/>
            <person name="Cannon C."/>
            <person name="Castanera R."/>
            <person name="Culley D."/>
            <person name="Daum C."/>
            <person name="Ezra D."/>
            <person name="Gonzalez J."/>
            <person name="Henrissat B."/>
            <person name="Kuo A."/>
            <person name="Liang C."/>
            <person name="Lipzen A."/>
            <person name="Lutzoni F."/>
            <person name="Magnuson J."/>
            <person name="Mondo S."/>
            <person name="Nolan M."/>
            <person name="Ohm R."/>
            <person name="Pangilinan J."/>
            <person name="Park H.-J."/>
            <person name="Ramirez L."/>
            <person name="Alfaro M."/>
            <person name="Sun H."/>
            <person name="Tritt A."/>
            <person name="Yoshinaga Y."/>
            <person name="Zwiers L.-H."/>
            <person name="Turgeon B."/>
            <person name="Goodwin S."/>
            <person name="Spatafora J."/>
            <person name="Crous P."/>
            <person name="Grigoriev I."/>
        </authorList>
    </citation>
    <scope>NUCLEOTIDE SEQUENCE</scope>
    <source>
        <strain evidence="2">CBS 121167</strain>
    </source>
</reference>
<dbReference type="RefSeq" id="XP_033398557.1">
    <property type="nucleotide sequence ID" value="XM_033540299.1"/>
</dbReference>
<evidence type="ECO:0000313" key="2">
    <source>
        <dbReference type="EMBL" id="KAF2142845.1"/>
    </source>
</evidence>
<protein>
    <recommendedName>
        <fullName evidence="4">Secreted protein</fullName>
    </recommendedName>
</protein>
<dbReference type="GeneID" id="54297795"/>
<feature type="chain" id="PRO_5025349226" description="Secreted protein" evidence="1">
    <location>
        <begin position="19"/>
        <end position="78"/>
    </location>
</feature>
<proteinExistence type="predicted"/>
<dbReference type="EMBL" id="ML995483">
    <property type="protein sequence ID" value="KAF2142845.1"/>
    <property type="molecule type" value="Genomic_DNA"/>
</dbReference>